<dbReference type="OrthoDB" id="443402at2759"/>
<reference evidence="2 3" key="1">
    <citation type="submission" date="2015-09" db="EMBL/GenBank/DDBJ databases">
        <title>Draft genome of a European isolate of the apple canker pathogen Neonectria ditissima.</title>
        <authorList>
            <person name="Gomez-Cortecero A."/>
            <person name="Harrison R.J."/>
            <person name="Armitage A.D."/>
        </authorList>
    </citation>
    <scope>NUCLEOTIDE SEQUENCE [LARGE SCALE GENOMIC DNA]</scope>
    <source>
        <strain evidence="2 3">R09/05</strain>
    </source>
</reference>
<dbReference type="STRING" id="78410.A0A0P7B7K1"/>
<evidence type="ECO:0000313" key="2">
    <source>
        <dbReference type="EMBL" id="KPM46171.1"/>
    </source>
</evidence>
<dbReference type="Proteomes" id="UP000050424">
    <property type="component" value="Unassembled WGS sequence"/>
</dbReference>
<dbReference type="Pfam" id="PF25053">
    <property type="entry name" value="DUF7791"/>
    <property type="match status" value="1"/>
</dbReference>
<evidence type="ECO:0000259" key="1">
    <source>
        <dbReference type="Pfam" id="PF25053"/>
    </source>
</evidence>
<dbReference type="AlphaFoldDB" id="A0A0P7B7K1"/>
<dbReference type="PANTHER" id="PTHR10039">
    <property type="entry name" value="AMELOGENIN"/>
    <property type="match status" value="1"/>
</dbReference>
<organism evidence="2 3">
    <name type="scientific">Neonectria ditissima</name>
    <dbReference type="NCBI Taxonomy" id="78410"/>
    <lineage>
        <taxon>Eukaryota</taxon>
        <taxon>Fungi</taxon>
        <taxon>Dikarya</taxon>
        <taxon>Ascomycota</taxon>
        <taxon>Pezizomycotina</taxon>
        <taxon>Sordariomycetes</taxon>
        <taxon>Hypocreomycetidae</taxon>
        <taxon>Hypocreales</taxon>
        <taxon>Nectriaceae</taxon>
        <taxon>Neonectria</taxon>
    </lineage>
</organism>
<dbReference type="InterPro" id="IPR056693">
    <property type="entry name" value="DUF7791"/>
</dbReference>
<sequence>MENLTSNDIVLYVNGQFQGTRGFQELEAHLPTEAGRLVSGIIEKSQGVFLWVSVVVLLLREGLTEGDTISDLQKVLETLPSDLEELYQSFWDTIKPQYVGHASRLFQIHQVSTTTLDVVTFWLADEDNALSEDINVLKDQRRLHIFQIMRRRLNSRTRGLLEISVDGTVDYLHRTVRDWIVPLWNVILSKSPPGFDPHLAMLKALAVEVSNSSYWGEGPASMSFEFWGRVSLCFYHAASTKDLQRNLPLLVQALDRMDADLDTVSKTCVYPNGTSPLYRNTASASMNLSLKHAAPPHWSTSQYTQTEGSFDNTFVGLAAQFAVLPYVREKISRYPALLHHSTSTHSILSCAILGFRYFSRPDIADITDIAAFSDEEIFAVRIELVRLLLGKGALALQPKESQYFPRDMPTREEIRKNAEIYRTICQQGDEIAASEYWNKVGELFDGQMEKERESLVKGQKRPFLSRLFKKKVKK</sequence>
<proteinExistence type="predicted"/>
<dbReference type="EMBL" id="LKCW01000002">
    <property type="protein sequence ID" value="KPM46171.1"/>
    <property type="molecule type" value="Genomic_DNA"/>
</dbReference>
<name>A0A0P7B7K1_9HYPO</name>
<comment type="caution">
    <text evidence="2">The sequence shown here is derived from an EMBL/GenBank/DDBJ whole genome shotgun (WGS) entry which is preliminary data.</text>
</comment>
<accession>A0A0P7B7K1</accession>
<protein>
    <recommendedName>
        <fullName evidence="1">DUF7791 domain-containing protein</fullName>
    </recommendedName>
</protein>
<evidence type="ECO:0000313" key="3">
    <source>
        <dbReference type="Proteomes" id="UP000050424"/>
    </source>
</evidence>
<feature type="domain" description="DUF7791" evidence="1">
    <location>
        <begin position="94"/>
        <end position="211"/>
    </location>
</feature>
<gene>
    <name evidence="2" type="ORF">AK830_g276</name>
</gene>
<dbReference type="PANTHER" id="PTHR10039:SF5">
    <property type="entry name" value="NACHT DOMAIN-CONTAINING PROTEIN"/>
    <property type="match status" value="1"/>
</dbReference>
<keyword evidence="3" id="KW-1185">Reference proteome</keyword>